<dbReference type="EMBL" id="FOWR01000002">
    <property type="protein sequence ID" value="SFO75942.1"/>
    <property type="molecule type" value="Genomic_DNA"/>
</dbReference>
<dbReference type="Pfam" id="PF08241">
    <property type="entry name" value="Methyltransf_11"/>
    <property type="match status" value="1"/>
</dbReference>
<dbReference type="GeneID" id="35872982"/>
<protein>
    <submittedName>
        <fullName evidence="2">Methyltransferase domain-containing protein</fullName>
    </submittedName>
</protein>
<dbReference type="RefSeq" id="WP_208862511.1">
    <property type="nucleotide sequence ID" value="NZ_FOWR01000002.1"/>
</dbReference>
<keyword evidence="2" id="KW-0808">Transferase</keyword>
<dbReference type="Proteomes" id="UP000182692">
    <property type="component" value="Unassembled WGS sequence"/>
</dbReference>
<gene>
    <name evidence="2" type="ORF">SAMN03084138_00324</name>
</gene>
<feature type="domain" description="Methyltransferase type 11" evidence="1">
    <location>
        <begin position="44"/>
        <end position="139"/>
    </location>
</feature>
<dbReference type="AlphaFoldDB" id="A0A1I5JT00"/>
<organism evidence="2 3">
    <name type="scientific">Enterovibrio norvegicus DSM 15893</name>
    <dbReference type="NCBI Taxonomy" id="1121869"/>
    <lineage>
        <taxon>Bacteria</taxon>
        <taxon>Pseudomonadati</taxon>
        <taxon>Pseudomonadota</taxon>
        <taxon>Gammaproteobacteria</taxon>
        <taxon>Vibrionales</taxon>
        <taxon>Vibrionaceae</taxon>
        <taxon>Enterovibrio</taxon>
    </lineage>
</organism>
<dbReference type="InterPro" id="IPR029063">
    <property type="entry name" value="SAM-dependent_MTases_sf"/>
</dbReference>
<accession>A0A1I5JT00</accession>
<sequence length="233" mass="26287">MKSKMYSIHAEQYDLAVQDNLYNAHFERPNLQAMLDNLTGKNVLDLGCGSGVYAQFLLDSGAAEVTCIDASQEMIDIVSHKFSDRVNAYAQDLSQGLPQEASDSKDVIICPLMLHYIEDLTLLFKDAHRVLKSGGYMVFSTHHPFADFDYSTSGDYFKREPVIDLWDTVAEPVEVHFFRRSLTELLGAVTHSGLLISQVSEGIVSEKIKTLSPDTYHSMRRQPPFIFVKCLKR</sequence>
<dbReference type="PANTHER" id="PTHR43861">
    <property type="entry name" value="TRANS-ACONITATE 2-METHYLTRANSFERASE-RELATED"/>
    <property type="match status" value="1"/>
</dbReference>
<dbReference type="InterPro" id="IPR013216">
    <property type="entry name" value="Methyltransf_11"/>
</dbReference>
<dbReference type="Gene3D" id="3.40.50.150">
    <property type="entry name" value="Vaccinia Virus protein VP39"/>
    <property type="match status" value="1"/>
</dbReference>
<proteinExistence type="predicted"/>
<name>A0A1I5JT00_9GAMM</name>
<dbReference type="CDD" id="cd02440">
    <property type="entry name" value="AdoMet_MTases"/>
    <property type="match status" value="1"/>
</dbReference>
<reference evidence="2 3" key="1">
    <citation type="submission" date="2016-10" db="EMBL/GenBank/DDBJ databases">
        <authorList>
            <person name="de Groot N.N."/>
        </authorList>
    </citation>
    <scope>NUCLEOTIDE SEQUENCE [LARGE SCALE GENOMIC DNA]</scope>
    <source>
        <strain evidence="2 3">DSM 15893</strain>
    </source>
</reference>
<keyword evidence="2" id="KW-0489">Methyltransferase</keyword>
<dbReference type="GO" id="GO:0008757">
    <property type="term" value="F:S-adenosylmethionine-dependent methyltransferase activity"/>
    <property type="evidence" value="ECO:0007669"/>
    <property type="project" value="InterPro"/>
</dbReference>
<dbReference type="STRING" id="1121869.SAMN03084138_00324"/>
<dbReference type="GO" id="GO:0032259">
    <property type="term" value="P:methylation"/>
    <property type="evidence" value="ECO:0007669"/>
    <property type="project" value="UniProtKB-KW"/>
</dbReference>
<evidence type="ECO:0000313" key="3">
    <source>
        <dbReference type="Proteomes" id="UP000182692"/>
    </source>
</evidence>
<evidence type="ECO:0000313" key="2">
    <source>
        <dbReference type="EMBL" id="SFO75942.1"/>
    </source>
</evidence>
<dbReference type="SUPFAM" id="SSF53335">
    <property type="entry name" value="S-adenosyl-L-methionine-dependent methyltransferases"/>
    <property type="match status" value="1"/>
</dbReference>
<evidence type="ECO:0000259" key="1">
    <source>
        <dbReference type="Pfam" id="PF08241"/>
    </source>
</evidence>